<evidence type="ECO:0000259" key="3">
    <source>
        <dbReference type="Pfam" id="PF13649"/>
    </source>
</evidence>
<proteinExistence type="predicted"/>
<dbReference type="RefSeq" id="WP_100339698.1">
    <property type="nucleotide sequence ID" value="NZ_PGFJ01000001.1"/>
</dbReference>
<dbReference type="PANTHER" id="PTHR43861:SF1">
    <property type="entry name" value="TRANS-ACONITATE 2-METHYLTRANSFERASE"/>
    <property type="match status" value="1"/>
</dbReference>
<dbReference type="InterPro" id="IPR041698">
    <property type="entry name" value="Methyltransf_25"/>
</dbReference>
<dbReference type="EMBL" id="PGFJ01000001">
    <property type="protein sequence ID" value="PJJ83438.1"/>
    <property type="molecule type" value="Genomic_DNA"/>
</dbReference>
<dbReference type="OrthoDB" id="597202at2"/>
<keyword evidence="1 4" id="KW-0489">Methyltransferase</keyword>
<dbReference type="CDD" id="cd02440">
    <property type="entry name" value="AdoMet_MTases"/>
    <property type="match status" value="1"/>
</dbReference>
<dbReference type="Gene3D" id="3.40.50.150">
    <property type="entry name" value="Vaccinia Virus protein VP39"/>
    <property type="match status" value="1"/>
</dbReference>
<dbReference type="GO" id="GO:0032259">
    <property type="term" value="P:methylation"/>
    <property type="evidence" value="ECO:0007669"/>
    <property type="project" value="UniProtKB-KW"/>
</dbReference>
<evidence type="ECO:0000313" key="4">
    <source>
        <dbReference type="EMBL" id="PJJ83438.1"/>
    </source>
</evidence>
<comment type="caution">
    <text evidence="4">The sequence shown here is derived from an EMBL/GenBank/DDBJ whole genome shotgun (WGS) entry which is preliminary data.</text>
</comment>
<evidence type="ECO:0000313" key="5">
    <source>
        <dbReference type="Proteomes" id="UP000242687"/>
    </source>
</evidence>
<dbReference type="GO" id="GO:0008168">
    <property type="term" value="F:methyltransferase activity"/>
    <property type="evidence" value="ECO:0007669"/>
    <property type="project" value="UniProtKB-KW"/>
</dbReference>
<feature type="domain" description="Methyltransferase" evidence="3">
    <location>
        <begin position="47"/>
        <end position="137"/>
    </location>
</feature>
<gene>
    <name evidence="4" type="ORF">CLV57_0420</name>
</gene>
<dbReference type="Proteomes" id="UP000242687">
    <property type="component" value="Unassembled WGS sequence"/>
</dbReference>
<organism evidence="4 5">
    <name type="scientific">Mucilaginibacter auburnensis</name>
    <dbReference type="NCBI Taxonomy" id="1457233"/>
    <lineage>
        <taxon>Bacteria</taxon>
        <taxon>Pseudomonadati</taxon>
        <taxon>Bacteroidota</taxon>
        <taxon>Sphingobacteriia</taxon>
        <taxon>Sphingobacteriales</taxon>
        <taxon>Sphingobacteriaceae</taxon>
        <taxon>Mucilaginibacter</taxon>
    </lineage>
</organism>
<accession>A0A2H9VRK7</accession>
<keyword evidence="2 4" id="KW-0808">Transferase</keyword>
<dbReference type="SUPFAM" id="SSF53335">
    <property type="entry name" value="S-adenosyl-L-methionine-dependent methyltransferases"/>
    <property type="match status" value="1"/>
</dbReference>
<reference evidence="4 5" key="1">
    <citation type="submission" date="2017-11" db="EMBL/GenBank/DDBJ databases">
        <title>Genomic Encyclopedia of Archaeal and Bacterial Type Strains, Phase II (KMG-II): From Individual Species to Whole Genera.</title>
        <authorList>
            <person name="Goeker M."/>
        </authorList>
    </citation>
    <scope>NUCLEOTIDE SEQUENCE [LARGE SCALE GENOMIC DNA]</scope>
    <source>
        <strain evidence="4 5">DSM 28175</strain>
    </source>
</reference>
<dbReference type="InterPro" id="IPR029063">
    <property type="entry name" value="SAM-dependent_MTases_sf"/>
</dbReference>
<evidence type="ECO:0000256" key="2">
    <source>
        <dbReference type="ARBA" id="ARBA00022679"/>
    </source>
</evidence>
<name>A0A2H9VRK7_9SPHI</name>
<dbReference type="Pfam" id="PF13649">
    <property type="entry name" value="Methyltransf_25"/>
    <property type="match status" value="1"/>
</dbReference>
<dbReference type="PANTHER" id="PTHR43861">
    <property type="entry name" value="TRANS-ACONITATE 2-METHYLTRANSFERASE-RELATED"/>
    <property type="match status" value="1"/>
</dbReference>
<protein>
    <submittedName>
        <fullName evidence="4">Methyltransferase family protein</fullName>
    </submittedName>
</protein>
<evidence type="ECO:0000256" key="1">
    <source>
        <dbReference type="ARBA" id="ARBA00022603"/>
    </source>
</evidence>
<dbReference type="AlphaFoldDB" id="A0A2H9VRK7"/>
<keyword evidence="5" id="KW-1185">Reference proteome</keyword>
<sequence>MEADEKQNVYKVYNKIAAWYDQNRSGELYEKPYLDKMLSHMPPAPTVLDLGCGTGKPIIEYFISRDIQIVGVDASSELLNIARTNFPDTDFYEQDMRLLKLNRKFDGIIAWNSFFHLPAADQPAMFGIFEQHLNPGGILMFTSGTEQGEAWGVNGGENMYHASLDTAEYEQLLSNHNFDVIHHKVNDPDCGGLTVWMAKLVK</sequence>